<organism evidence="2 3">
    <name type="scientific">Flavisphingopyxis soli</name>
    <dbReference type="NCBI Taxonomy" id="2601267"/>
    <lineage>
        <taxon>Bacteria</taxon>
        <taxon>Pseudomonadati</taxon>
        <taxon>Pseudomonadota</taxon>
        <taxon>Alphaproteobacteria</taxon>
        <taxon>Sphingomonadales</taxon>
        <taxon>Sphingopyxidaceae</taxon>
        <taxon>Flavisphingopyxis</taxon>
    </lineage>
</organism>
<proteinExistence type="predicted"/>
<dbReference type="OrthoDB" id="9804637at2"/>
<dbReference type="RefSeq" id="WP_147123155.1">
    <property type="nucleotide sequence ID" value="NZ_VOPY01000002.1"/>
</dbReference>
<accession>A0A5C6UAE0</accession>
<dbReference type="EMBL" id="VOPY01000002">
    <property type="protein sequence ID" value="TXC69201.1"/>
    <property type="molecule type" value="Genomic_DNA"/>
</dbReference>
<feature type="transmembrane region" description="Helical" evidence="1">
    <location>
        <begin position="7"/>
        <end position="26"/>
    </location>
</feature>
<dbReference type="Pfam" id="PF07330">
    <property type="entry name" value="DUF1467"/>
    <property type="match status" value="1"/>
</dbReference>
<dbReference type="InterPro" id="IPR009935">
    <property type="entry name" value="DUF1467"/>
</dbReference>
<protein>
    <submittedName>
        <fullName evidence="2">DUF1467 family protein</fullName>
    </submittedName>
</protein>
<evidence type="ECO:0000313" key="3">
    <source>
        <dbReference type="Proteomes" id="UP000321129"/>
    </source>
</evidence>
<keyword evidence="3" id="KW-1185">Reference proteome</keyword>
<dbReference type="Proteomes" id="UP000321129">
    <property type="component" value="Unassembled WGS sequence"/>
</dbReference>
<dbReference type="AlphaFoldDB" id="A0A5C6UAE0"/>
<keyword evidence="1" id="KW-0472">Membrane</keyword>
<gene>
    <name evidence="2" type="ORF">FSZ31_09800</name>
</gene>
<sequence length="85" mass="9590">MPWYSALAIYILFWVVCAFMVLPIGVRTSDELGEEKVPGQADSAPANFRPGRVILLTTALSGLLFGLFYLNFVYRWIEVLAFSRT</sequence>
<feature type="transmembrane region" description="Helical" evidence="1">
    <location>
        <begin position="53"/>
        <end position="74"/>
    </location>
</feature>
<keyword evidence="1" id="KW-1133">Transmembrane helix</keyword>
<name>A0A5C6UAE0_9SPHN</name>
<reference evidence="2 3" key="1">
    <citation type="submission" date="2019-08" db="EMBL/GenBank/DDBJ databases">
        <title>Sphingorhabdus soil sp. nov., isolated from arctic soil.</title>
        <authorList>
            <person name="Liu Y."/>
        </authorList>
    </citation>
    <scope>NUCLEOTIDE SEQUENCE [LARGE SCALE GENOMIC DNA]</scope>
    <source>
        <strain evidence="2 3">D-2Q-5-6</strain>
    </source>
</reference>
<keyword evidence="1" id="KW-0812">Transmembrane</keyword>
<evidence type="ECO:0000313" key="2">
    <source>
        <dbReference type="EMBL" id="TXC69201.1"/>
    </source>
</evidence>
<comment type="caution">
    <text evidence="2">The sequence shown here is derived from an EMBL/GenBank/DDBJ whole genome shotgun (WGS) entry which is preliminary data.</text>
</comment>
<evidence type="ECO:0000256" key="1">
    <source>
        <dbReference type="SAM" id="Phobius"/>
    </source>
</evidence>